<keyword evidence="1" id="KW-0732">Signal</keyword>
<organism evidence="2 3">
    <name type="scientific">Roseivirga pacifica</name>
    <dbReference type="NCBI Taxonomy" id="1267423"/>
    <lineage>
        <taxon>Bacteria</taxon>
        <taxon>Pseudomonadati</taxon>
        <taxon>Bacteroidota</taxon>
        <taxon>Cytophagia</taxon>
        <taxon>Cytophagales</taxon>
        <taxon>Roseivirgaceae</taxon>
        <taxon>Roseivirga</taxon>
    </lineage>
</organism>
<feature type="signal peptide" evidence="1">
    <location>
        <begin position="1"/>
        <end position="24"/>
    </location>
</feature>
<reference evidence="3" key="1">
    <citation type="submission" date="2016-10" db="EMBL/GenBank/DDBJ databases">
        <authorList>
            <person name="Varghese N."/>
            <person name="Submissions S."/>
        </authorList>
    </citation>
    <scope>NUCLEOTIDE SEQUENCE [LARGE SCALE GENOMIC DNA]</scope>
    <source>
        <strain evidence="3">CGMCC 1.12402</strain>
    </source>
</reference>
<sequence>MINLRTVLMLCLFGLGLSATKTQAQEVKMKGAALWKTLADVSFEIKKDEYGDLYVPVFSEAINGVEGEVVEVEGFIIPFDGMFKPTELILSSLPISECFFCGSGGPETVMEISMKEKIKYTTKRVKIRGKLKLNADDPDQLMYLLTDGVFVGLADDSY</sequence>
<dbReference type="STRING" id="1267423.SAMN05216290_0565"/>
<dbReference type="Gene3D" id="2.40.50.870">
    <property type="entry name" value="Protein of unknown function (DUF3299)"/>
    <property type="match status" value="1"/>
</dbReference>
<dbReference type="GeneID" id="99985321"/>
<dbReference type="RefSeq" id="WP_262922750.1">
    <property type="nucleotide sequence ID" value="NZ_FOIR01000001.1"/>
</dbReference>
<proteinExistence type="predicted"/>
<accession>A0A1I0MNJ8</accession>
<evidence type="ECO:0000313" key="3">
    <source>
        <dbReference type="Proteomes" id="UP000199437"/>
    </source>
</evidence>
<dbReference type="AlphaFoldDB" id="A0A1I0MNJ8"/>
<protein>
    <recommendedName>
        <fullName evidence="4">DUF3299 domain-containing protein</fullName>
    </recommendedName>
</protein>
<name>A0A1I0MNJ8_9BACT</name>
<evidence type="ECO:0008006" key="4">
    <source>
        <dbReference type="Google" id="ProtNLM"/>
    </source>
</evidence>
<gene>
    <name evidence="2" type="ORF">SAMN05216290_0565</name>
</gene>
<feature type="chain" id="PRO_5011686607" description="DUF3299 domain-containing protein" evidence="1">
    <location>
        <begin position="25"/>
        <end position="158"/>
    </location>
</feature>
<dbReference type="Proteomes" id="UP000199437">
    <property type="component" value="Unassembled WGS sequence"/>
</dbReference>
<evidence type="ECO:0000256" key="1">
    <source>
        <dbReference type="SAM" id="SignalP"/>
    </source>
</evidence>
<dbReference type="EMBL" id="FOIR01000001">
    <property type="protein sequence ID" value="SEV90044.1"/>
    <property type="molecule type" value="Genomic_DNA"/>
</dbReference>
<evidence type="ECO:0000313" key="2">
    <source>
        <dbReference type="EMBL" id="SEV90044.1"/>
    </source>
</evidence>
<keyword evidence="3" id="KW-1185">Reference proteome</keyword>